<gene>
    <name evidence="1" type="ORF">S01H4_31618</name>
</gene>
<protein>
    <submittedName>
        <fullName evidence="1">Uncharacterized protein</fullName>
    </submittedName>
</protein>
<comment type="caution">
    <text evidence="1">The sequence shown here is derived from an EMBL/GenBank/DDBJ whole genome shotgun (WGS) entry which is preliminary data.</text>
</comment>
<dbReference type="AlphaFoldDB" id="X1AI82"/>
<name>X1AI82_9ZZZZ</name>
<accession>X1AI82</accession>
<proteinExistence type="predicted"/>
<dbReference type="EMBL" id="BART01016441">
    <property type="protein sequence ID" value="GAG81754.1"/>
    <property type="molecule type" value="Genomic_DNA"/>
</dbReference>
<evidence type="ECO:0000313" key="1">
    <source>
        <dbReference type="EMBL" id="GAG81754.1"/>
    </source>
</evidence>
<reference evidence="1" key="1">
    <citation type="journal article" date="2014" name="Front. Microbiol.">
        <title>High frequency of phylogenetically diverse reductive dehalogenase-homologous genes in deep subseafloor sedimentary metagenomes.</title>
        <authorList>
            <person name="Kawai M."/>
            <person name="Futagami T."/>
            <person name="Toyoda A."/>
            <person name="Takaki Y."/>
            <person name="Nishi S."/>
            <person name="Hori S."/>
            <person name="Arai W."/>
            <person name="Tsubouchi T."/>
            <person name="Morono Y."/>
            <person name="Uchiyama I."/>
            <person name="Ito T."/>
            <person name="Fujiyama A."/>
            <person name="Inagaki F."/>
            <person name="Takami H."/>
        </authorList>
    </citation>
    <scope>NUCLEOTIDE SEQUENCE</scope>
    <source>
        <strain evidence="1">Expedition CK06-06</strain>
    </source>
</reference>
<sequence>MPFTKAPVAQPEKLPEKDIFDFDAGMCGADNHELDPFRAF</sequence>
<feature type="non-terminal residue" evidence="1">
    <location>
        <position position="40"/>
    </location>
</feature>
<organism evidence="1">
    <name type="scientific">marine sediment metagenome</name>
    <dbReference type="NCBI Taxonomy" id="412755"/>
    <lineage>
        <taxon>unclassified sequences</taxon>
        <taxon>metagenomes</taxon>
        <taxon>ecological metagenomes</taxon>
    </lineage>
</organism>